<reference evidence="3 4" key="1">
    <citation type="submission" date="2019-03" db="EMBL/GenBank/DDBJ databases">
        <title>Genomic Encyclopedia of Type Strains, Phase IV (KMG-IV): sequencing the most valuable type-strain genomes for metagenomic binning, comparative biology and taxonomic classification.</title>
        <authorList>
            <person name="Goeker M."/>
        </authorList>
    </citation>
    <scope>NUCLEOTIDE SEQUENCE [LARGE SCALE GENOMIC DNA]</scope>
    <source>
        <strain evidence="3 4">DSM 25894</strain>
    </source>
</reference>
<dbReference type="CDD" id="cd11529">
    <property type="entry name" value="NTP-PPase_MazG_Cterm"/>
    <property type="match status" value="1"/>
</dbReference>
<name>A0A4R3MQJ0_9BACI</name>
<feature type="domain" description="NTP pyrophosphohydrolase MazG-like" evidence="2">
    <location>
        <begin position="391"/>
        <end position="452"/>
    </location>
</feature>
<comment type="caution">
    <text evidence="3">The sequence shown here is derived from an EMBL/GenBank/DDBJ whole genome shotgun (WGS) entry which is preliminary data.</text>
</comment>
<keyword evidence="3" id="KW-0808">Transferase</keyword>
<dbReference type="InterPro" id="IPR004518">
    <property type="entry name" value="MazG-like_dom"/>
</dbReference>
<evidence type="ECO:0000313" key="4">
    <source>
        <dbReference type="Proteomes" id="UP000294650"/>
    </source>
</evidence>
<dbReference type="InterPro" id="IPR035996">
    <property type="entry name" value="4pyrrol_Methylase_sf"/>
</dbReference>
<dbReference type="FunFam" id="1.10.287.1080:FF:000001">
    <property type="entry name" value="Nucleoside triphosphate pyrophosphohydrolase"/>
    <property type="match status" value="1"/>
</dbReference>
<dbReference type="OrthoDB" id="9808939at2"/>
<dbReference type="Gene3D" id="1.10.287.1080">
    <property type="entry name" value="MazG-like"/>
    <property type="match status" value="2"/>
</dbReference>
<dbReference type="InterPro" id="IPR048015">
    <property type="entry name" value="NTP-PPase_MazG-like_N"/>
</dbReference>
<dbReference type="NCBIfam" id="TIGR00444">
    <property type="entry name" value="mazG"/>
    <property type="match status" value="1"/>
</dbReference>
<organism evidence="3 4">
    <name type="scientific">Melghiribacillus thermohalophilus</name>
    <dbReference type="NCBI Taxonomy" id="1324956"/>
    <lineage>
        <taxon>Bacteria</taxon>
        <taxon>Bacillati</taxon>
        <taxon>Bacillota</taxon>
        <taxon>Bacilli</taxon>
        <taxon>Bacillales</taxon>
        <taxon>Bacillaceae</taxon>
        <taxon>Melghiribacillus</taxon>
    </lineage>
</organism>
<dbReference type="RefSeq" id="WP_132372756.1">
    <property type="nucleotide sequence ID" value="NZ_SMAN01000023.1"/>
</dbReference>
<dbReference type="AlphaFoldDB" id="A0A4R3MQJ0"/>
<dbReference type="CDD" id="cd11723">
    <property type="entry name" value="YabN_N_like"/>
    <property type="match status" value="1"/>
</dbReference>
<dbReference type="Proteomes" id="UP000294650">
    <property type="component" value="Unassembled WGS sequence"/>
</dbReference>
<dbReference type="GO" id="GO:0006203">
    <property type="term" value="P:dGTP catabolic process"/>
    <property type="evidence" value="ECO:0007669"/>
    <property type="project" value="TreeGrafter"/>
</dbReference>
<dbReference type="InterPro" id="IPR014777">
    <property type="entry name" value="4pyrrole_Mease_sub1"/>
</dbReference>
<dbReference type="GO" id="GO:0008168">
    <property type="term" value="F:methyltransferase activity"/>
    <property type="evidence" value="ECO:0007669"/>
    <property type="project" value="UniProtKB-KW"/>
</dbReference>
<dbReference type="PANTHER" id="PTHR30522">
    <property type="entry name" value="NUCLEOSIDE TRIPHOSPHATE PYROPHOSPHOHYDROLASE"/>
    <property type="match status" value="1"/>
</dbReference>
<evidence type="ECO:0000259" key="2">
    <source>
        <dbReference type="Pfam" id="PF03819"/>
    </source>
</evidence>
<sequence length="493" mass="57365">MKSRITVIGLGAGDLDQLPVGILRQLERREQKLFVRTKDHPVMESLEQKHIPFESFDDIYEQFDEFDEVYQAIANRLLEEAKGGEIVYAVPGHPMLAERTVQLLLEQEKQNPSMEVSIRGGKSYLDDLFSILKIDPIEGFQFVDATRFKRGDLQYRNHIIFCQVYDEVIASEVKLSLMEDLPHDYTVYVVHAAGSRDEWVKKVPLYQLDREMPVSNFISVYVPPAEEQLLNHRFQRLREVIAELRGPNGCPWDKQQTHETLKPYLIEEAYETLEAIDDQDDEQIAEELGDVLLQVMLHSQIGEDNGYFSIDDVIRHITEKMIRRHPHVFGEGTAETPEEVVEKWEDIKDKEKGEAPSSVLDGIAKSLPAILYALELQKKAAKVGFDWDHPEPILEKIQEELKEFQEAVANKKLQEAEMEFGDVLFAAVNLARYYKINPEIALQRTNRKFEERFHFIEEQIARNNRTWEDYSLKELDHFWKEAKLVPKKAKRRG</sequence>
<dbReference type="GO" id="GO:0046052">
    <property type="term" value="P:UTP catabolic process"/>
    <property type="evidence" value="ECO:0007669"/>
    <property type="project" value="TreeGrafter"/>
</dbReference>
<dbReference type="SUPFAM" id="SSF101386">
    <property type="entry name" value="all-alpha NTP pyrophosphatases"/>
    <property type="match status" value="2"/>
</dbReference>
<evidence type="ECO:0000259" key="1">
    <source>
        <dbReference type="Pfam" id="PF00590"/>
    </source>
</evidence>
<dbReference type="FunFam" id="3.40.1010.10:FF:000008">
    <property type="entry name" value="Similar to nucleoside triphosphate pyrophosphohydrolase, MazG"/>
    <property type="match status" value="1"/>
</dbReference>
<dbReference type="PIRSF" id="PIRSF002845">
    <property type="entry name" value="Ttrprl_mtas_MazG"/>
    <property type="match status" value="1"/>
</dbReference>
<keyword evidence="4" id="KW-1185">Reference proteome</keyword>
<dbReference type="FunFam" id="1.10.287.1080:FF:000003">
    <property type="entry name" value="Nucleoside triphosphate pyrophosphohydrolase"/>
    <property type="match status" value="1"/>
</dbReference>
<dbReference type="Pfam" id="PF00590">
    <property type="entry name" value="TP_methylase"/>
    <property type="match status" value="1"/>
</dbReference>
<evidence type="ECO:0000313" key="3">
    <source>
        <dbReference type="EMBL" id="TCT18165.1"/>
    </source>
</evidence>
<dbReference type="InterPro" id="IPR048011">
    <property type="entry name" value="NTP-PPase_MazG-like_C"/>
</dbReference>
<dbReference type="GO" id="GO:0046081">
    <property type="term" value="P:dUTP catabolic process"/>
    <property type="evidence" value="ECO:0007669"/>
    <property type="project" value="TreeGrafter"/>
</dbReference>
<dbReference type="InterPro" id="IPR011551">
    <property type="entry name" value="NTP_PyrPHydrolase_MazG"/>
</dbReference>
<dbReference type="EMBL" id="SMAN01000023">
    <property type="protein sequence ID" value="TCT18165.1"/>
    <property type="molecule type" value="Genomic_DNA"/>
</dbReference>
<dbReference type="InterPro" id="IPR035013">
    <property type="entry name" value="YabN_N"/>
</dbReference>
<dbReference type="NCBIfam" id="NF007113">
    <property type="entry name" value="PRK09562.1"/>
    <property type="match status" value="1"/>
</dbReference>
<feature type="domain" description="Tetrapyrrole methylase" evidence="1">
    <location>
        <begin position="4"/>
        <end position="208"/>
    </location>
</feature>
<dbReference type="SUPFAM" id="SSF53790">
    <property type="entry name" value="Tetrapyrrole methylase"/>
    <property type="match status" value="1"/>
</dbReference>
<keyword evidence="3" id="KW-0489">Methyltransferase</keyword>
<dbReference type="GO" id="GO:0046047">
    <property type="term" value="P:TTP catabolic process"/>
    <property type="evidence" value="ECO:0007669"/>
    <property type="project" value="TreeGrafter"/>
</dbReference>
<dbReference type="GO" id="GO:0032259">
    <property type="term" value="P:methylation"/>
    <property type="evidence" value="ECO:0007669"/>
    <property type="project" value="UniProtKB-KW"/>
</dbReference>
<dbReference type="GO" id="GO:0046076">
    <property type="term" value="P:dTTP catabolic process"/>
    <property type="evidence" value="ECO:0007669"/>
    <property type="project" value="TreeGrafter"/>
</dbReference>
<gene>
    <name evidence="3" type="ORF">EDD68_12332</name>
</gene>
<protein>
    <submittedName>
        <fullName evidence="3">Tetrapyrrole methylase family protein/MazG family protein</fullName>
    </submittedName>
</protein>
<dbReference type="InterPro" id="IPR024180">
    <property type="entry name" value="Tetrapyrrole_Mease/MazG_pred"/>
</dbReference>
<dbReference type="CDD" id="cd11528">
    <property type="entry name" value="NTP-PPase_MazG_Nterm"/>
    <property type="match status" value="1"/>
</dbReference>
<dbReference type="Gene3D" id="3.40.1010.10">
    <property type="entry name" value="Cobalt-precorrin-4 Transmethylase, Domain 1"/>
    <property type="match status" value="1"/>
</dbReference>
<dbReference type="PANTHER" id="PTHR30522:SF0">
    <property type="entry name" value="NUCLEOSIDE TRIPHOSPHATE PYROPHOSPHOHYDROLASE"/>
    <property type="match status" value="1"/>
</dbReference>
<dbReference type="Pfam" id="PF03819">
    <property type="entry name" value="MazG"/>
    <property type="match status" value="2"/>
</dbReference>
<proteinExistence type="predicted"/>
<dbReference type="InterPro" id="IPR000878">
    <property type="entry name" value="4pyrrol_Mease"/>
</dbReference>
<feature type="domain" description="NTP pyrophosphohydrolase MazG-like" evidence="2">
    <location>
        <begin position="256"/>
        <end position="329"/>
    </location>
</feature>
<accession>A0A4R3MQJ0</accession>
<dbReference type="GO" id="GO:0047429">
    <property type="term" value="F:nucleoside triphosphate diphosphatase activity"/>
    <property type="evidence" value="ECO:0007669"/>
    <property type="project" value="InterPro"/>
</dbReference>
<dbReference type="GO" id="GO:0046061">
    <property type="term" value="P:dATP catabolic process"/>
    <property type="evidence" value="ECO:0007669"/>
    <property type="project" value="TreeGrafter"/>
</dbReference>
<dbReference type="GO" id="GO:0006950">
    <property type="term" value="P:response to stress"/>
    <property type="evidence" value="ECO:0007669"/>
    <property type="project" value="UniProtKB-ARBA"/>
</dbReference>